<dbReference type="PANTHER" id="PTHR11200:SF299">
    <property type="entry name" value="INOSITOL POLYPHOSPHATE 5-PHOSPHATASE K ISOFORM X3"/>
    <property type="match status" value="1"/>
</dbReference>
<feature type="region of interest" description="Disordered" evidence="2">
    <location>
        <begin position="1"/>
        <end position="27"/>
    </location>
</feature>
<dbReference type="Gene3D" id="3.60.10.10">
    <property type="entry name" value="Endonuclease/exonuclease/phosphatase"/>
    <property type="match status" value="1"/>
</dbReference>
<evidence type="ECO:0000259" key="3">
    <source>
        <dbReference type="Pfam" id="PF22669"/>
    </source>
</evidence>
<dbReference type="Pfam" id="PF22669">
    <property type="entry name" value="Exo_endo_phos2"/>
    <property type="match status" value="1"/>
</dbReference>
<feature type="non-terminal residue" evidence="4">
    <location>
        <position position="145"/>
    </location>
</feature>
<protein>
    <recommendedName>
        <fullName evidence="1">phosphoinositide 5-phosphatase</fullName>
        <ecNumber evidence="1">3.1.3.36</ecNumber>
    </recommendedName>
</protein>
<gene>
    <name evidence="4" type="ORF">CHARACLAT_030821</name>
</gene>
<keyword evidence="5" id="KW-1185">Reference proteome</keyword>
<evidence type="ECO:0000256" key="2">
    <source>
        <dbReference type="SAM" id="MobiDB-lite"/>
    </source>
</evidence>
<comment type="caution">
    <text evidence="4">The sequence shown here is derived from an EMBL/GenBank/DDBJ whole genome shotgun (WGS) entry which is preliminary data.</text>
</comment>
<feature type="compositionally biased region" description="Low complexity" evidence="2">
    <location>
        <begin position="13"/>
        <end position="27"/>
    </location>
</feature>
<dbReference type="EC" id="3.1.3.36" evidence="1"/>
<proteinExistence type="predicted"/>
<sequence>MDLLPDSPRLRSDSTSSSTSQSSRSKTLLRQRLSQLMTCIEDLSSDDEAGEEVSRTLDEAFQLCGQLLPTDAFRLHLVTWNVATAEPPEDVTSLLQLNDQPPIDLYVIGLQEVNSTPMRFISDLMVEDSWSHLFMETLGPKGFVK</sequence>
<dbReference type="InterPro" id="IPR000300">
    <property type="entry name" value="IPPc"/>
</dbReference>
<feature type="domain" description="Inositol polyphosphate-related phosphatase" evidence="3">
    <location>
        <begin position="78"/>
        <end position="138"/>
    </location>
</feature>
<accession>A0ABU7E6U5</accession>
<dbReference type="EMBL" id="JAHUTJ010045732">
    <property type="protein sequence ID" value="MED6282314.1"/>
    <property type="molecule type" value="Genomic_DNA"/>
</dbReference>
<evidence type="ECO:0000313" key="4">
    <source>
        <dbReference type="EMBL" id="MED6282314.1"/>
    </source>
</evidence>
<dbReference type="SUPFAM" id="SSF56219">
    <property type="entry name" value="DNase I-like"/>
    <property type="match status" value="1"/>
</dbReference>
<evidence type="ECO:0000256" key="1">
    <source>
        <dbReference type="ARBA" id="ARBA00013044"/>
    </source>
</evidence>
<organism evidence="4 5">
    <name type="scientific">Characodon lateralis</name>
    <dbReference type="NCBI Taxonomy" id="208331"/>
    <lineage>
        <taxon>Eukaryota</taxon>
        <taxon>Metazoa</taxon>
        <taxon>Chordata</taxon>
        <taxon>Craniata</taxon>
        <taxon>Vertebrata</taxon>
        <taxon>Euteleostomi</taxon>
        <taxon>Actinopterygii</taxon>
        <taxon>Neopterygii</taxon>
        <taxon>Teleostei</taxon>
        <taxon>Neoteleostei</taxon>
        <taxon>Acanthomorphata</taxon>
        <taxon>Ovalentaria</taxon>
        <taxon>Atherinomorphae</taxon>
        <taxon>Cyprinodontiformes</taxon>
        <taxon>Goodeidae</taxon>
        <taxon>Characodon</taxon>
    </lineage>
</organism>
<name>A0ABU7E6U5_9TELE</name>
<dbReference type="PANTHER" id="PTHR11200">
    <property type="entry name" value="INOSITOL 5-PHOSPHATASE"/>
    <property type="match status" value="1"/>
</dbReference>
<dbReference type="InterPro" id="IPR046985">
    <property type="entry name" value="IP5"/>
</dbReference>
<dbReference type="InterPro" id="IPR036691">
    <property type="entry name" value="Endo/exonu/phosph_ase_sf"/>
</dbReference>
<dbReference type="Proteomes" id="UP001352852">
    <property type="component" value="Unassembled WGS sequence"/>
</dbReference>
<reference evidence="4 5" key="1">
    <citation type="submission" date="2021-06" db="EMBL/GenBank/DDBJ databases">
        <authorList>
            <person name="Palmer J.M."/>
        </authorList>
    </citation>
    <scope>NUCLEOTIDE SEQUENCE [LARGE SCALE GENOMIC DNA]</scope>
    <source>
        <strain evidence="4 5">CL_MEX2019</strain>
        <tissue evidence="4">Muscle</tissue>
    </source>
</reference>
<evidence type="ECO:0000313" key="5">
    <source>
        <dbReference type="Proteomes" id="UP001352852"/>
    </source>
</evidence>